<dbReference type="SMART" id="SM00220">
    <property type="entry name" value="S_TKc"/>
    <property type="match status" value="1"/>
</dbReference>
<dbReference type="PROSITE" id="PS00108">
    <property type="entry name" value="PROTEIN_KINASE_ST"/>
    <property type="match status" value="1"/>
</dbReference>
<dbReference type="InterPro" id="IPR036770">
    <property type="entry name" value="Ankyrin_rpt-contain_sf"/>
</dbReference>
<dbReference type="Pfam" id="PF00069">
    <property type="entry name" value="Pkinase"/>
    <property type="match status" value="1"/>
</dbReference>
<dbReference type="SUPFAM" id="SSF48403">
    <property type="entry name" value="Ankyrin repeat"/>
    <property type="match status" value="1"/>
</dbReference>
<gene>
    <name evidence="3" type="ORF">A1O5_13349</name>
</gene>
<evidence type="ECO:0000313" key="3">
    <source>
        <dbReference type="EMBL" id="EXJ53415.1"/>
    </source>
</evidence>
<dbReference type="InterPro" id="IPR000719">
    <property type="entry name" value="Prot_kinase_dom"/>
</dbReference>
<dbReference type="InterPro" id="IPR008271">
    <property type="entry name" value="Ser/Thr_kinase_AS"/>
</dbReference>
<dbReference type="PANTHER" id="PTHR24359:SF1">
    <property type="entry name" value="INHIBITOR OF NUCLEAR FACTOR KAPPA-B KINASE EPSILON SUBUNIT HOMOLOG 1-RELATED"/>
    <property type="match status" value="1"/>
</dbReference>
<dbReference type="STRING" id="1182543.W9VK69"/>
<keyword evidence="1" id="KW-0040">ANK repeat</keyword>
<dbReference type="GO" id="GO:0004674">
    <property type="term" value="F:protein serine/threonine kinase activity"/>
    <property type="evidence" value="ECO:0007669"/>
    <property type="project" value="UniProtKB-KW"/>
</dbReference>
<dbReference type="SMART" id="SM00671">
    <property type="entry name" value="SEL1"/>
    <property type="match status" value="1"/>
</dbReference>
<dbReference type="AlphaFoldDB" id="W9VK69"/>
<dbReference type="GO" id="GO:0005524">
    <property type="term" value="F:ATP binding"/>
    <property type="evidence" value="ECO:0007669"/>
    <property type="project" value="InterPro"/>
</dbReference>
<proteinExistence type="predicted"/>
<dbReference type="Gene3D" id="1.10.510.10">
    <property type="entry name" value="Transferase(Phosphotransferase) domain 1"/>
    <property type="match status" value="1"/>
</dbReference>
<dbReference type="PROSITE" id="PS50088">
    <property type="entry name" value="ANK_REPEAT"/>
    <property type="match status" value="1"/>
</dbReference>
<dbReference type="InterPro" id="IPR006597">
    <property type="entry name" value="Sel1-like"/>
</dbReference>
<keyword evidence="3" id="KW-0418">Kinase</keyword>
<evidence type="ECO:0000259" key="2">
    <source>
        <dbReference type="PROSITE" id="PS50011"/>
    </source>
</evidence>
<evidence type="ECO:0000256" key="1">
    <source>
        <dbReference type="PROSITE-ProRule" id="PRU00023"/>
    </source>
</evidence>
<evidence type="ECO:0000313" key="4">
    <source>
        <dbReference type="Proteomes" id="UP000019471"/>
    </source>
</evidence>
<protein>
    <submittedName>
        <fullName evidence="3">Serine/threonine protein kinase</fullName>
    </submittedName>
</protein>
<comment type="caution">
    <text evidence="3">The sequence shown here is derived from an EMBL/GenBank/DDBJ whole genome shotgun (WGS) entry which is preliminary data.</text>
</comment>
<dbReference type="SUPFAM" id="SSF56112">
    <property type="entry name" value="Protein kinase-like (PK-like)"/>
    <property type="match status" value="1"/>
</dbReference>
<keyword evidence="4" id="KW-1185">Reference proteome</keyword>
<feature type="repeat" description="ANK" evidence="1">
    <location>
        <begin position="685"/>
        <end position="720"/>
    </location>
</feature>
<dbReference type="InterPro" id="IPR011009">
    <property type="entry name" value="Kinase-like_dom_sf"/>
</dbReference>
<organism evidence="3 4">
    <name type="scientific">Cladophialophora psammophila CBS 110553</name>
    <dbReference type="NCBI Taxonomy" id="1182543"/>
    <lineage>
        <taxon>Eukaryota</taxon>
        <taxon>Fungi</taxon>
        <taxon>Dikarya</taxon>
        <taxon>Ascomycota</taxon>
        <taxon>Pezizomycotina</taxon>
        <taxon>Eurotiomycetes</taxon>
        <taxon>Chaetothyriomycetidae</taxon>
        <taxon>Chaetothyriales</taxon>
        <taxon>Herpotrichiellaceae</taxon>
        <taxon>Cladophialophora</taxon>
    </lineage>
</organism>
<dbReference type="RefSeq" id="XP_007752105.1">
    <property type="nucleotide sequence ID" value="XM_007753915.1"/>
</dbReference>
<keyword evidence="3" id="KW-0723">Serine/threonine-protein kinase</keyword>
<reference evidence="3 4" key="1">
    <citation type="submission" date="2013-03" db="EMBL/GenBank/DDBJ databases">
        <title>The Genome Sequence of Cladophialophora psammophila CBS 110553.</title>
        <authorList>
            <consortium name="The Broad Institute Genomics Platform"/>
            <person name="Cuomo C."/>
            <person name="de Hoog S."/>
            <person name="Gorbushina A."/>
            <person name="Walker B."/>
            <person name="Young S.K."/>
            <person name="Zeng Q."/>
            <person name="Gargeya S."/>
            <person name="Fitzgerald M."/>
            <person name="Haas B."/>
            <person name="Abouelleil A."/>
            <person name="Allen A.W."/>
            <person name="Alvarado L."/>
            <person name="Arachchi H.M."/>
            <person name="Berlin A.M."/>
            <person name="Chapman S.B."/>
            <person name="Gainer-Dewar J."/>
            <person name="Goldberg J."/>
            <person name="Griggs A."/>
            <person name="Gujja S."/>
            <person name="Hansen M."/>
            <person name="Howarth C."/>
            <person name="Imamovic A."/>
            <person name="Ireland A."/>
            <person name="Larimer J."/>
            <person name="McCowan C."/>
            <person name="Murphy C."/>
            <person name="Pearson M."/>
            <person name="Poon T.W."/>
            <person name="Priest M."/>
            <person name="Roberts A."/>
            <person name="Saif S."/>
            <person name="Shea T."/>
            <person name="Sisk P."/>
            <person name="Sykes S."/>
            <person name="Wortman J."/>
            <person name="Nusbaum C."/>
            <person name="Birren B."/>
        </authorList>
    </citation>
    <scope>NUCLEOTIDE SEQUENCE [LARGE SCALE GENOMIC DNA]</scope>
    <source>
        <strain evidence="3 4">CBS 110553</strain>
    </source>
</reference>
<keyword evidence="3" id="KW-0808">Transferase</keyword>
<dbReference type="GeneID" id="19198032"/>
<accession>W9VK69</accession>
<dbReference type="HOGENOM" id="CLU_009593_0_0_1"/>
<name>W9VK69_9EURO</name>
<dbReference type="EMBL" id="AMGX01000047">
    <property type="protein sequence ID" value="EXJ53415.1"/>
    <property type="molecule type" value="Genomic_DNA"/>
</dbReference>
<dbReference type="InterPro" id="IPR002110">
    <property type="entry name" value="Ankyrin_rpt"/>
</dbReference>
<dbReference type="Gene3D" id="1.25.40.20">
    <property type="entry name" value="Ankyrin repeat-containing domain"/>
    <property type="match status" value="1"/>
</dbReference>
<sequence>MHPASRVNQSLNGLRNPVEYEAQTLSTSKFHILLKELDVQVFQDLSGLLRDEKYLTSGASFDISVAIARSNSQFQPFSDGTARPRWIEGSVIALKRLKPPRTRPGIRESTQFPRIHRSLIHELRILSHTSLRNHRNLINLFGIAWERHQDVSGIDYMRPVVVQSCATRGNLRDYLRAKTDDKELPWRTKMLFCKDILDGLVFLHASNVIHGDIKCDNILLEEDSNTRLVAKLTDFGFSVIVPLSVRGAPILEVEMLSGTEEYMAPEAFIAKQNGTMTLSTSVAFSSDIYAFGLTACEIALNGQYVFSAVLSPSEAPEVTPSADQDSKSAEAWIKSKIRDNADDLLLRPLKTLIDHVEGTDEYRLSEVLDMTFRRRAEDRATDIATIRAVMVGYDEEATIPTAGSPVSLDKSSNLSLSFLFKQRYEIFNVNGQPVQLNVHDASILQDLKVKASPAVSLQATNIHKMNTLSLSDVASVSFCAYQMFICHLHGYGVPFDFETAVQYLKASAHGGYVPALVAVSNFRDLKVDPLFARNDRIQDALEAQVSSGPRFGMLLWLVACRTLRRDDPEAYQRSFQKLNSSGYAELGEAPDCYTQLDAETFAGPSVEYQWIARGTMPLVLRLLPVLSVQEFTMGFENGCFPSGAVNYNNETALYMCCRAGEKEKVLALLDTYEWARTKVTVANKQGRFPLHWLWAFERDDPQAVAEALLSNGADVDAIDEDGFRAIDYAIVALCPDVVSLLLTKSEAISEKLRRQFTD</sequence>
<dbReference type="PANTHER" id="PTHR24359">
    <property type="entry name" value="SERINE/THREONINE-PROTEIN KINASE SBK1"/>
    <property type="match status" value="1"/>
</dbReference>
<feature type="domain" description="Protein kinase" evidence="2">
    <location>
        <begin position="49"/>
        <end position="391"/>
    </location>
</feature>
<dbReference type="PROSITE" id="PS50011">
    <property type="entry name" value="PROTEIN_KINASE_DOM"/>
    <property type="match status" value="1"/>
</dbReference>
<dbReference type="Proteomes" id="UP000019471">
    <property type="component" value="Unassembled WGS sequence"/>
</dbReference>
<dbReference type="OrthoDB" id="4161764at2759"/>